<organism evidence="7">
    <name type="scientific">freshwater metagenome</name>
    <dbReference type="NCBI Taxonomy" id="449393"/>
    <lineage>
        <taxon>unclassified sequences</taxon>
        <taxon>metagenomes</taxon>
        <taxon>ecological metagenomes</taxon>
    </lineage>
</organism>
<keyword evidence="4" id="KW-0413">Isomerase</keyword>
<dbReference type="AlphaFoldDB" id="A0A6J6SA77"/>
<dbReference type="NCBIfam" id="TIGR00543">
    <property type="entry name" value="isochor_syn"/>
    <property type="match status" value="1"/>
</dbReference>
<comment type="similarity">
    <text evidence="2">Belongs to the isochorismate synthase family.</text>
</comment>
<evidence type="ECO:0000256" key="5">
    <source>
        <dbReference type="ARBA" id="ARBA00041564"/>
    </source>
</evidence>
<dbReference type="EC" id="5.4.4.2" evidence="3"/>
<dbReference type="GO" id="GO:0008909">
    <property type="term" value="F:isochorismate synthase activity"/>
    <property type="evidence" value="ECO:0007669"/>
    <property type="project" value="UniProtKB-EC"/>
</dbReference>
<dbReference type="InterPro" id="IPR005801">
    <property type="entry name" value="ADC_synthase"/>
</dbReference>
<reference evidence="7" key="1">
    <citation type="submission" date="2020-05" db="EMBL/GenBank/DDBJ databases">
        <authorList>
            <person name="Chiriac C."/>
            <person name="Salcher M."/>
            <person name="Ghai R."/>
            <person name="Kavagutti S V."/>
        </authorList>
    </citation>
    <scope>NUCLEOTIDE SEQUENCE</scope>
</reference>
<dbReference type="InterPro" id="IPR004561">
    <property type="entry name" value="IsoChor_synthase"/>
</dbReference>
<dbReference type="Pfam" id="PF00425">
    <property type="entry name" value="Chorismate_bind"/>
    <property type="match status" value="1"/>
</dbReference>
<evidence type="ECO:0000256" key="2">
    <source>
        <dbReference type="ARBA" id="ARBA00005297"/>
    </source>
</evidence>
<dbReference type="EMBL" id="CAEZYV010000018">
    <property type="protein sequence ID" value="CAB4731349.1"/>
    <property type="molecule type" value="Genomic_DNA"/>
</dbReference>
<evidence type="ECO:0000256" key="3">
    <source>
        <dbReference type="ARBA" id="ARBA00012824"/>
    </source>
</evidence>
<evidence type="ECO:0000256" key="1">
    <source>
        <dbReference type="ARBA" id="ARBA00000799"/>
    </source>
</evidence>
<dbReference type="SUPFAM" id="SSF56322">
    <property type="entry name" value="ADC synthase"/>
    <property type="match status" value="1"/>
</dbReference>
<dbReference type="InterPro" id="IPR015890">
    <property type="entry name" value="Chorismate_C"/>
</dbReference>
<dbReference type="PANTHER" id="PTHR42839:SF2">
    <property type="entry name" value="ISOCHORISMATE SYNTHASE ENTC"/>
    <property type="match status" value="1"/>
</dbReference>
<feature type="domain" description="Chorismate-utilising enzyme C-terminal" evidence="6">
    <location>
        <begin position="144"/>
        <end position="398"/>
    </location>
</feature>
<comment type="catalytic activity">
    <reaction evidence="1">
        <text>chorismate = isochorismate</text>
        <dbReference type="Rhea" id="RHEA:18985"/>
        <dbReference type="ChEBI" id="CHEBI:29748"/>
        <dbReference type="ChEBI" id="CHEBI:29780"/>
        <dbReference type="EC" id="5.4.4.2"/>
    </reaction>
</comment>
<name>A0A6J6SA77_9ZZZZ</name>
<evidence type="ECO:0000313" key="7">
    <source>
        <dbReference type="EMBL" id="CAB4731349.1"/>
    </source>
</evidence>
<dbReference type="Gene3D" id="3.60.120.10">
    <property type="entry name" value="Anthranilate synthase"/>
    <property type="match status" value="1"/>
</dbReference>
<accession>A0A6J6SA77</accession>
<proteinExistence type="inferred from homology"/>
<protein>
    <recommendedName>
        <fullName evidence="3">isochorismate synthase</fullName>
        <ecNumber evidence="3">5.4.4.2</ecNumber>
    </recommendedName>
    <alternativeName>
        <fullName evidence="5">Isochorismate mutase</fullName>
    </alternativeName>
</protein>
<sequence>MPTNITTELLGEHPALNLISTDSEISATWLRAGEGLIGFGEWKSTSVKGANRFSDARKWWHEQLSTLKIQNNVHGSGTGPILFTSFAFDPSEESKLVIPKVIIGSKGGKSWITWIGDQTQPAITQYLTSKQAGAVSFETGALSDEEWKKRVASAVTKIKNGELEKVVLARDLIARNSENISVRNLISFLTKNYPSTWVFLVSNLIGATPELLVRLNKSLVTSRILAGTIRKSGDEARDLGLAASLAKSSKDLEEHEYAVRSVADALAPYCSSTNVPESPFVLHLANVMHLATDVTGVLNDSATPIDIFALIASLHPSAAVCGTPTQIANSVIDELEDMNRGRYAGPVGWIDARGDGEIGIALRTGQLSEDLKSMRIFSGCGIVAGSNPDDELAESQAKLSPMRTALEIRE</sequence>
<gene>
    <name evidence="7" type="ORF">UFOPK2788_00211</name>
</gene>
<dbReference type="GO" id="GO:0009697">
    <property type="term" value="P:salicylic acid biosynthetic process"/>
    <property type="evidence" value="ECO:0007669"/>
    <property type="project" value="TreeGrafter"/>
</dbReference>
<evidence type="ECO:0000259" key="6">
    <source>
        <dbReference type="Pfam" id="PF00425"/>
    </source>
</evidence>
<dbReference type="PANTHER" id="PTHR42839">
    <property type="entry name" value="ISOCHORISMATE SYNTHASE ENTC"/>
    <property type="match status" value="1"/>
</dbReference>
<evidence type="ECO:0000256" key="4">
    <source>
        <dbReference type="ARBA" id="ARBA00023235"/>
    </source>
</evidence>